<proteinExistence type="inferred from homology"/>
<evidence type="ECO:0000256" key="7">
    <source>
        <dbReference type="SAM" id="MobiDB-lite"/>
    </source>
</evidence>
<feature type="domain" description="FlgD/Vpr Ig-like" evidence="8">
    <location>
        <begin position="236"/>
        <end position="318"/>
    </location>
</feature>
<dbReference type="Pfam" id="PF13860">
    <property type="entry name" value="FlgD_ig"/>
    <property type="match status" value="1"/>
</dbReference>
<feature type="coiled-coil region" evidence="6">
    <location>
        <begin position="160"/>
        <end position="194"/>
    </location>
</feature>
<gene>
    <name evidence="9" type="primary">flgD</name>
    <name evidence="9" type="ORF">HPMG_00469</name>
</gene>
<dbReference type="RefSeq" id="WP_005021133.1">
    <property type="nucleotide sequence ID" value="NZ_DS990441.1"/>
</dbReference>
<feature type="compositionally biased region" description="Low complexity" evidence="7">
    <location>
        <begin position="30"/>
        <end position="65"/>
    </location>
</feature>
<evidence type="ECO:0000256" key="6">
    <source>
        <dbReference type="SAM" id="Coils"/>
    </source>
</evidence>
<evidence type="ECO:0000256" key="2">
    <source>
        <dbReference type="ARBA" id="ARBA00016013"/>
    </source>
</evidence>
<dbReference type="InterPro" id="IPR005648">
    <property type="entry name" value="FlgD"/>
</dbReference>
<keyword evidence="9" id="KW-0966">Cell projection</keyword>
<protein>
    <recommendedName>
        <fullName evidence="2 5">Basal-body rod modification protein FlgD</fullName>
    </recommendedName>
</protein>
<accession>C5EXK1</accession>
<keyword evidence="10" id="KW-1185">Reference proteome</keyword>
<feature type="compositionally biased region" description="Gly residues" evidence="7">
    <location>
        <begin position="66"/>
        <end position="85"/>
    </location>
</feature>
<organism evidence="9 10">
    <name type="scientific">Helicobacter pullorum MIT 98-5489</name>
    <dbReference type="NCBI Taxonomy" id="537972"/>
    <lineage>
        <taxon>Bacteria</taxon>
        <taxon>Pseudomonadati</taxon>
        <taxon>Campylobacterota</taxon>
        <taxon>Epsilonproteobacteria</taxon>
        <taxon>Campylobacterales</taxon>
        <taxon>Helicobacteraceae</taxon>
        <taxon>Helicobacter</taxon>
    </lineage>
</organism>
<sequence>MTISSSNNYLNYTANATARTAASTREESNTDTGNDTDTGSDIDTGNDTNTGNGGSDIDTGNDTNTGNGGSGTGDSGSGTGNGGSSGNNTGDSSDDTDNTFPGDTPIIKDEEEDNNGLGTEAFMRLFLEQLKNQDPTAPMETQEILTQTAQLTQVEAQTQMKNAMEQMTTTMQSMQETNEKTIEAQQKLIKTQEKMLETMGVLAGSIQDSSIIGGYNTVGMIGNIAETPYTALKVEKNEAIDFELYFDEPIDPTKGQPKITITDKDNNVIREIDLAAQDEEGNYIYLNKEGYVEFEWDTRDSKGKFVANGDYTVKAEYNLDSATNQYKETQLGRGEVQSILFDAGVPYVKLGDHLTVPIIYVTSYYKKTGEGIQLPDSSN</sequence>
<reference evidence="10" key="1">
    <citation type="journal article" date="2014" name="Genome Announc.">
        <title>Draft genome sequences of six enterohepatic helicobacter species isolated from humans and one from rhesus macaques.</title>
        <authorList>
            <person name="Shen Z."/>
            <person name="Sheh A."/>
            <person name="Young S.K."/>
            <person name="Abouelliel A."/>
            <person name="Ward D.V."/>
            <person name="Earl A.M."/>
            <person name="Fox J.G."/>
        </authorList>
    </citation>
    <scope>NUCLEOTIDE SEQUENCE [LARGE SCALE GENOMIC DNA]</scope>
    <source>
        <strain evidence="10">MIT 98-5489</strain>
    </source>
</reference>
<comment type="similarity">
    <text evidence="1 5">Belongs to the FlgD family.</text>
</comment>
<keyword evidence="9" id="KW-0969">Cilium</keyword>
<dbReference type="Proteomes" id="UP000003953">
    <property type="component" value="Unassembled WGS sequence"/>
</dbReference>
<evidence type="ECO:0000256" key="4">
    <source>
        <dbReference type="ARBA" id="ARBA00024746"/>
    </source>
</evidence>
<evidence type="ECO:0000256" key="3">
    <source>
        <dbReference type="ARBA" id="ARBA00022795"/>
    </source>
</evidence>
<dbReference type="Gene3D" id="2.60.40.4070">
    <property type="match status" value="1"/>
</dbReference>
<dbReference type="Pfam" id="PF03963">
    <property type="entry name" value="FlgD"/>
    <property type="match status" value="1"/>
</dbReference>
<evidence type="ECO:0000313" key="9">
    <source>
        <dbReference type="EMBL" id="EEQ63012.1"/>
    </source>
</evidence>
<comment type="function">
    <text evidence="4 5">Required for flagellar hook formation. May act as a scaffolding protein.</text>
</comment>
<evidence type="ECO:0000313" key="10">
    <source>
        <dbReference type="Proteomes" id="UP000003953"/>
    </source>
</evidence>
<name>C5EXK1_9HELI</name>
<dbReference type="GO" id="GO:0044781">
    <property type="term" value="P:bacterial-type flagellum organization"/>
    <property type="evidence" value="ECO:0007669"/>
    <property type="project" value="UniProtKB-UniRule"/>
</dbReference>
<dbReference type="NCBIfam" id="NF004496">
    <property type="entry name" value="PRK05842.1"/>
    <property type="match status" value="1"/>
</dbReference>
<dbReference type="AlphaFoldDB" id="C5EXK1"/>
<evidence type="ECO:0000259" key="8">
    <source>
        <dbReference type="Pfam" id="PF13860"/>
    </source>
</evidence>
<dbReference type="HOGENOM" id="CLU_729140_0_0_7"/>
<keyword evidence="6" id="KW-0175">Coiled coil</keyword>
<dbReference type="InterPro" id="IPR025965">
    <property type="entry name" value="FlgD/Vpr_Ig-like"/>
</dbReference>
<dbReference type="eggNOG" id="COG1843">
    <property type="taxonomic scope" value="Bacteria"/>
</dbReference>
<evidence type="ECO:0000256" key="5">
    <source>
        <dbReference type="RuleBase" id="RU362076"/>
    </source>
</evidence>
<keyword evidence="9" id="KW-0282">Flagellum</keyword>
<keyword evidence="3 5" id="KW-1005">Bacterial flagellum biogenesis</keyword>
<dbReference type="EMBL" id="DS990441">
    <property type="protein sequence ID" value="EEQ63012.1"/>
    <property type="molecule type" value="Genomic_DNA"/>
</dbReference>
<feature type="region of interest" description="Disordered" evidence="7">
    <location>
        <begin position="17"/>
        <end position="116"/>
    </location>
</feature>
<evidence type="ECO:0000256" key="1">
    <source>
        <dbReference type="ARBA" id="ARBA00010577"/>
    </source>
</evidence>